<reference evidence="2" key="3">
    <citation type="submission" date="2025-09" db="UniProtKB">
        <authorList>
            <consortium name="Ensembl"/>
        </authorList>
    </citation>
    <scope>IDENTIFICATION</scope>
</reference>
<evidence type="ECO:0000313" key="3">
    <source>
        <dbReference type="Proteomes" id="UP001501920"/>
    </source>
</evidence>
<name>A0AAR2KZ35_PYGNA</name>
<dbReference type="Ensembl" id="ENSPNAT00000066502.1">
    <property type="protein sequence ID" value="ENSPNAP00000067642.1"/>
    <property type="gene ID" value="ENSPNAG00000035473.1"/>
</dbReference>
<reference evidence="2" key="2">
    <citation type="submission" date="2025-08" db="UniProtKB">
        <authorList>
            <consortium name="Ensembl"/>
        </authorList>
    </citation>
    <scope>IDENTIFICATION</scope>
</reference>
<dbReference type="GO" id="GO:0031419">
    <property type="term" value="F:cobalamin binding"/>
    <property type="evidence" value="ECO:0007669"/>
    <property type="project" value="TreeGrafter"/>
</dbReference>
<evidence type="ECO:0008006" key="4">
    <source>
        <dbReference type="Google" id="ProtNLM"/>
    </source>
</evidence>
<organism evidence="2 3">
    <name type="scientific">Pygocentrus nattereri</name>
    <name type="common">Red-bellied piranha</name>
    <dbReference type="NCBI Taxonomy" id="42514"/>
    <lineage>
        <taxon>Eukaryota</taxon>
        <taxon>Metazoa</taxon>
        <taxon>Chordata</taxon>
        <taxon>Craniata</taxon>
        <taxon>Vertebrata</taxon>
        <taxon>Euteleostomi</taxon>
        <taxon>Actinopterygii</taxon>
        <taxon>Neopterygii</taxon>
        <taxon>Teleostei</taxon>
        <taxon>Ostariophysi</taxon>
        <taxon>Characiformes</taxon>
        <taxon>Characoidei</taxon>
        <taxon>Pygocentrus</taxon>
    </lineage>
</organism>
<reference evidence="2 3" key="1">
    <citation type="submission" date="2020-10" db="EMBL/GenBank/DDBJ databases">
        <title>Pygocentrus nattereri (red-bellied piranha) genome, fPygNat1, primary haplotype.</title>
        <authorList>
            <person name="Myers G."/>
            <person name="Meyer A."/>
            <person name="Karagic N."/>
            <person name="Pippel M."/>
            <person name="Winkler S."/>
            <person name="Tracey A."/>
            <person name="Wood J."/>
            <person name="Formenti G."/>
            <person name="Howe K."/>
            <person name="Fedrigo O."/>
            <person name="Jarvis E.D."/>
        </authorList>
    </citation>
    <scope>NUCLEOTIDE SEQUENCE [LARGE SCALE GENOMIC DNA]</scope>
</reference>
<proteinExistence type="predicted"/>
<accession>A0AAR2KZ35</accession>
<dbReference type="AlphaFoldDB" id="A0AAR2KZ35"/>
<dbReference type="RefSeq" id="XP_017566501.1">
    <property type="nucleotide sequence ID" value="XM_017711012.2"/>
</dbReference>
<feature type="signal peptide" evidence="1">
    <location>
        <begin position="1"/>
        <end position="21"/>
    </location>
</feature>
<dbReference type="GO" id="GO:0005615">
    <property type="term" value="C:extracellular space"/>
    <property type="evidence" value="ECO:0007669"/>
    <property type="project" value="TreeGrafter"/>
</dbReference>
<dbReference type="GeneTree" id="ENSGT00390000014712"/>
<dbReference type="Gene3D" id="2.170.130.30">
    <property type="match status" value="1"/>
</dbReference>
<evidence type="ECO:0000256" key="1">
    <source>
        <dbReference type="SAM" id="SignalP"/>
    </source>
</evidence>
<dbReference type="PROSITE" id="PS51257">
    <property type="entry name" value="PROKAR_LIPOPROTEIN"/>
    <property type="match status" value="1"/>
</dbReference>
<protein>
    <recommendedName>
        <fullName evidence="4">DUF4430 domain-containing protein</fullName>
    </recommendedName>
</protein>
<feature type="chain" id="PRO_5043815149" description="DUF4430 domain-containing protein" evidence="1">
    <location>
        <begin position="22"/>
        <end position="154"/>
    </location>
</feature>
<keyword evidence="1" id="KW-0732">Signal</keyword>
<evidence type="ECO:0000313" key="2">
    <source>
        <dbReference type="Ensembl" id="ENSPNAP00000067642.1"/>
    </source>
</evidence>
<dbReference type="Proteomes" id="UP001501920">
    <property type="component" value="Chromosome 17"/>
</dbReference>
<keyword evidence="3" id="KW-1185">Reference proteome</keyword>
<dbReference type="GO" id="GO:0015889">
    <property type="term" value="P:cobalamin transport"/>
    <property type="evidence" value="ECO:0007669"/>
    <property type="project" value="TreeGrafter"/>
</dbReference>
<sequence>MALRLLALQSSLLFAFQLASSACNSDIKGPYPISLVVYNSIKGKNLTYTTEIAYRGILLGAMKKIQASTSTFRFTTKEDSNYGPFLVSVNGVAGNPADHTYWELLAKLKNGTTIRPDVGVGCYIPNPHDTIILKFRKWDQEEDHVVCNLLYVSC</sequence>
<dbReference type="InterPro" id="IPR051588">
    <property type="entry name" value="Cobalamin_Transport"/>
</dbReference>
<dbReference type="PANTHER" id="PTHR10559">
    <property type="entry name" value="TRANSCOBALAMIN-1/GASTRIC INTRINSIC FACTOR"/>
    <property type="match status" value="1"/>
</dbReference>
<dbReference type="PANTHER" id="PTHR10559:SF18">
    <property type="entry name" value="TRANSCOBALAMIN II"/>
    <property type="match status" value="1"/>
</dbReference>
<dbReference type="GeneID" id="108435280"/>